<dbReference type="GO" id="GO:0003690">
    <property type="term" value="F:double-stranded DNA binding"/>
    <property type="evidence" value="ECO:0007669"/>
    <property type="project" value="TreeGrafter"/>
</dbReference>
<dbReference type="RefSeq" id="WP_007639866.1">
    <property type="nucleotide sequence ID" value="NC_020514.1"/>
</dbReference>
<evidence type="ECO:0000256" key="3">
    <source>
        <dbReference type="ARBA" id="ARBA00022490"/>
    </source>
</evidence>
<dbReference type="HOGENOM" id="CLU_063050_0_1_6"/>
<dbReference type="NCBIfam" id="NF001557">
    <property type="entry name" value="PRK00378.1"/>
    <property type="match status" value="1"/>
</dbReference>
<dbReference type="InterPro" id="IPR007358">
    <property type="entry name" value="Nucleoid_associated_NdpA"/>
</dbReference>
<dbReference type="AlphaFoldDB" id="K6Z0P1"/>
<comment type="subcellular location">
    <subcellularLocation>
        <location evidence="1">Cytoplasm</location>
        <location evidence="1">Nucleoid</location>
    </subcellularLocation>
</comment>
<evidence type="ECO:0000256" key="4">
    <source>
        <dbReference type="SAM" id="MobiDB-lite"/>
    </source>
</evidence>
<feature type="region of interest" description="Disordered" evidence="4">
    <location>
        <begin position="68"/>
        <end position="92"/>
    </location>
</feature>
<dbReference type="Proteomes" id="UP000011864">
    <property type="component" value="Chromosome"/>
</dbReference>
<evidence type="ECO:0000313" key="6">
    <source>
        <dbReference type="Proteomes" id="UP000011864"/>
    </source>
</evidence>
<evidence type="ECO:0000256" key="2">
    <source>
        <dbReference type="ARBA" id="ARBA00009035"/>
    </source>
</evidence>
<evidence type="ECO:0000256" key="1">
    <source>
        <dbReference type="ARBA" id="ARBA00004453"/>
    </source>
</evidence>
<dbReference type="PANTHER" id="PTHR38772">
    <property type="match status" value="1"/>
</dbReference>
<dbReference type="Pfam" id="PF04245">
    <property type="entry name" value="NA37"/>
    <property type="match status" value="1"/>
</dbReference>
<sequence>MSALIHHFVVHQLAVNQQQELTLVPRASCFDVSPEIENLAQQINHAFNTKPGKGVGAFVTENAEIVSVSREPSANEEPSASTEPSANTKPRALAPHSVSFKTLLEDMQSEKSDFVEFSIQASELLKKSLIDTGTLETGFVVFSHYQFLATDYLMIAIINTKEHVEINRDLELTSSDHLDLAKMQLAVRIDLTQLAVSAEQLRYISFIKGRMGRKVSDFFMHFIGCEELVDVKQQNKQLLTTVDAFLSAEQLDPQEKHQARETVSAYYKEKLELGEDIQIQELAAKLPSDHVSFEEFNQGAELPLEEQFQADRGVLKTLAKFSGQGGGVSLSFERKLLGDRVSYDAGSDTLMIRGIPPNLKDQLLKSQS</sequence>
<dbReference type="PATRIC" id="fig|1129794.4.peg.4557"/>
<comment type="similarity">
    <text evidence="2">Belongs to the YejK family.</text>
</comment>
<proteinExistence type="inferred from homology"/>
<dbReference type="STRING" id="1129794.C427_4578"/>
<keyword evidence="6" id="KW-1185">Reference proteome</keyword>
<keyword evidence="3" id="KW-0963">Cytoplasm</keyword>
<accession>K6Z0P1</accession>
<dbReference type="GO" id="GO:0003727">
    <property type="term" value="F:single-stranded RNA binding"/>
    <property type="evidence" value="ECO:0007669"/>
    <property type="project" value="TreeGrafter"/>
</dbReference>
<dbReference type="EMBL" id="CP003837">
    <property type="protein sequence ID" value="AGH46677.1"/>
    <property type="molecule type" value="Genomic_DNA"/>
</dbReference>
<dbReference type="PANTHER" id="PTHR38772:SF1">
    <property type="entry name" value="NUCLEOID-ASSOCIATED PROTEIN YEJK"/>
    <property type="match status" value="1"/>
</dbReference>
<protein>
    <submittedName>
        <fullName evidence="5">37kDa nucleoid-associated protein</fullName>
    </submittedName>
</protein>
<organism evidence="5 6">
    <name type="scientific">Paraglaciecola psychrophila 170</name>
    <dbReference type="NCBI Taxonomy" id="1129794"/>
    <lineage>
        <taxon>Bacteria</taxon>
        <taxon>Pseudomonadati</taxon>
        <taxon>Pseudomonadota</taxon>
        <taxon>Gammaproteobacteria</taxon>
        <taxon>Alteromonadales</taxon>
        <taxon>Alteromonadaceae</taxon>
        <taxon>Paraglaciecola</taxon>
    </lineage>
</organism>
<gene>
    <name evidence="5" type="ORF">C427_4578</name>
</gene>
<feature type="compositionally biased region" description="Polar residues" evidence="4">
    <location>
        <begin position="70"/>
        <end position="88"/>
    </location>
</feature>
<name>K6Z0P1_9ALTE</name>
<dbReference type="GO" id="GO:0043590">
    <property type="term" value="C:bacterial nucleoid"/>
    <property type="evidence" value="ECO:0007669"/>
    <property type="project" value="TreeGrafter"/>
</dbReference>
<dbReference type="KEGG" id="gps:C427_4578"/>
<reference evidence="5 6" key="1">
    <citation type="journal article" date="2013" name="Genome Announc.">
        <title>Complete Genome Sequence of Glaciecola psychrophila Strain 170T.</title>
        <authorList>
            <person name="Yin J."/>
            <person name="Chen J."/>
            <person name="Liu G."/>
            <person name="Yu Y."/>
            <person name="Song L."/>
            <person name="Wang X."/>
            <person name="Qu X."/>
        </authorList>
    </citation>
    <scope>NUCLEOTIDE SEQUENCE [LARGE SCALE GENOMIC DNA]</scope>
    <source>
        <strain evidence="5 6">170</strain>
    </source>
</reference>
<dbReference type="eggNOG" id="COG3081">
    <property type="taxonomic scope" value="Bacteria"/>
</dbReference>
<dbReference type="OrthoDB" id="9131762at2"/>
<evidence type="ECO:0000313" key="5">
    <source>
        <dbReference type="EMBL" id="AGH46677.1"/>
    </source>
</evidence>